<feature type="signal peptide" evidence="1">
    <location>
        <begin position="1"/>
        <end position="20"/>
    </location>
</feature>
<gene>
    <name evidence="3" type="ORF">GCM10023147_14770</name>
</gene>
<dbReference type="EMBL" id="BAABFR010000016">
    <property type="protein sequence ID" value="GAA4388810.1"/>
    <property type="molecule type" value="Genomic_DNA"/>
</dbReference>
<keyword evidence="4" id="KW-1185">Reference proteome</keyword>
<organism evidence="3 4">
    <name type="scientific">Tsukamurella soli</name>
    <dbReference type="NCBI Taxonomy" id="644556"/>
    <lineage>
        <taxon>Bacteria</taxon>
        <taxon>Bacillati</taxon>
        <taxon>Actinomycetota</taxon>
        <taxon>Actinomycetes</taxon>
        <taxon>Mycobacteriales</taxon>
        <taxon>Tsukamurellaceae</taxon>
        <taxon>Tsukamurella</taxon>
    </lineage>
</organism>
<evidence type="ECO:0000256" key="1">
    <source>
        <dbReference type="SAM" id="SignalP"/>
    </source>
</evidence>
<dbReference type="NCBIfam" id="TIGR03816">
    <property type="entry name" value="tadE_like_DECH"/>
    <property type="match status" value="1"/>
</dbReference>
<dbReference type="InterPro" id="IPR021202">
    <property type="entry name" value="Rv3654c-like"/>
</dbReference>
<accession>A0ABP8JCT6</accession>
<evidence type="ECO:0000313" key="4">
    <source>
        <dbReference type="Proteomes" id="UP001500635"/>
    </source>
</evidence>
<evidence type="ECO:0000313" key="3">
    <source>
        <dbReference type="EMBL" id="GAA4388810.1"/>
    </source>
</evidence>
<feature type="chain" id="PRO_5045352957" description="Putative Flp pilus-assembly TadG-like N-terminal domain-containing protein" evidence="1">
    <location>
        <begin position="21"/>
        <end position="98"/>
    </location>
</feature>
<proteinExistence type="predicted"/>
<keyword evidence="1" id="KW-0732">Signal</keyword>
<dbReference type="Pfam" id="PF13400">
    <property type="entry name" value="Tad"/>
    <property type="match status" value="1"/>
</dbReference>
<feature type="domain" description="Putative Flp pilus-assembly TadG-like N-terminal" evidence="2">
    <location>
        <begin position="1"/>
        <end position="38"/>
    </location>
</feature>
<dbReference type="Proteomes" id="UP001500635">
    <property type="component" value="Unassembled WGS sequence"/>
</dbReference>
<reference evidence="4" key="1">
    <citation type="journal article" date="2019" name="Int. J. Syst. Evol. Microbiol.">
        <title>The Global Catalogue of Microorganisms (GCM) 10K type strain sequencing project: providing services to taxonomists for standard genome sequencing and annotation.</title>
        <authorList>
            <consortium name="The Broad Institute Genomics Platform"/>
            <consortium name="The Broad Institute Genome Sequencing Center for Infectious Disease"/>
            <person name="Wu L."/>
            <person name="Ma J."/>
        </authorList>
    </citation>
    <scope>NUCLEOTIDE SEQUENCE [LARGE SCALE GENOMIC DNA]</scope>
    <source>
        <strain evidence="4">JCM 17688</strain>
    </source>
</reference>
<dbReference type="InterPro" id="IPR028087">
    <property type="entry name" value="Tad_N"/>
</dbReference>
<evidence type="ECO:0000259" key="2">
    <source>
        <dbReference type="Pfam" id="PF13400"/>
    </source>
</evidence>
<sequence length="98" mass="9644">MIAALLTVAVMITDVAAAVAARHRAQAAADLAALAAAARVVDADAACVAATRIASANGGRLRDCGTEGLEVVVRVEVDARFALFASSTAAAAARAGPL</sequence>
<name>A0ABP8JCT6_9ACTN</name>
<comment type="caution">
    <text evidence="3">The sequence shown here is derived from an EMBL/GenBank/DDBJ whole genome shotgun (WGS) entry which is preliminary data.</text>
</comment>
<protein>
    <recommendedName>
        <fullName evidence="2">Putative Flp pilus-assembly TadG-like N-terminal domain-containing protein</fullName>
    </recommendedName>
</protein>